<dbReference type="GO" id="GO:0032259">
    <property type="term" value="P:methylation"/>
    <property type="evidence" value="ECO:0007669"/>
    <property type="project" value="UniProtKB-KW"/>
</dbReference>
<gene>
    <name evidence="2" type="ORF">C8N44_10993</name>
</gene>
<organism evidence="2 3">
    <name type="scientific">Allosediminivita pacifica</name>
    <dbReference type="NCBI Taxonomy" id="1267769"/>
    <lineage>
        <taxon>Bacteria</taxon>
        <taxon>Pseudomonadati</taxon>
        <taxon>Pseudomonadota</taxon>
        <taxon>Alphaproteobacteria</taxon>
        <taxon>Rhodobacterales</taxon>
        <taxon>Paracoccaceae</taxon>
        <taxon>Allosediminivita</taxon>
    </lineage>
</organism>
<dbReference type="InterPro" id="IPR029063">
    <property type="entry name" value="SAM-dependent_MTases_sf"/>
</dbReference>
<evidence type="ECO:0000313" key="3">
    <source>
        <dbReference type="Proteomes" id="UP000244069"/>
    </source>
</evidence>
<evidence type="ECO:0000313" key="2">
    <source>
        <dbReference type="EMBL" id="PTX48402.1"/>
    </source>
</evidence>
<sequence>MIGAPREAQAGQQQGKELMTGAADDIIALYRRQGPAWAAARNRRLYERGWLDRFATLARPGATLLDIGCGAGDPIARYLRDKGHPVTGVDAAPEMLALFRENLPDATAEQADMRGLDLGRAFGGLIAWDSFFHLAPGDQRGMFPVFRIHAEPGAPLLFTSGPSGGEAIGTLAGEPLYHASLDPDEYRDLLDANGFYVVDHVPEDPACTGHTVWLARRRGD</sequence>
<dbReference type="EMBL" id="QBKN01000009">
    <property type="protein sequence ID" value="PTX48402.1"/>
    <property type="molecule type" value="Genomic_DNA"/>
</dbReference>
<accession>A0A2T6AX65</accession>
<dbReference type="AlphaFoldDB" id="A0A2T6AX65"/>
<dbReference type="CDD" id="cd02440">
    <property type="entry name" value="AdoMet_MTases"/>
    <property type="match status" value="1"/>
</dbReference>
<dbReference type="Pfam" id="PF13649">
    <property type="entry name" value="Methyltransf_25"/>
    <property type="match status" value="1"/>
</dbReference>
<dbReference type="Proteomes" id="UP000244069">
    <property type="component" value="Unassembled WGS sequence"/>
</dbReference>
<dbReference type="SUPFAM" id="SSF53335">
    <property type="entry name" value="S-adenosyl-L-methionine-dependent methyltransferases"/>
    <property type="match status" value="1"/>
</dbReference>
<keyword evidence="2" id="KW-0808">Transferase</keyword>
<name>A0A2T6AX65_9RHOB</name>
<dbReference type="InterPro" id="IPR041698">
    <property type="entry name" value="Methyltransf_25"/>
</dbReference>
<dbReference type="GO" id="GO:0008168">
    <property type="term" value="F:methyltransferase activity"/>
    <property type="evidence" value="ECO:0007669"/>
    <property type="project" value="UniProtKB-KW"/>
</dbReference>
<dbReference type="Gene3D" id="3.40.50.150">
    <property type="entry name" value="Vaccinia Virus protein VP39"/>
    <property type="match status" value="1"/>
</dbReference>
<comment type="caution">
    <text evidence="2">The sequence shown here is derived from an EMBL/GenBank/DDBJ whole genome shotgun (WGS) entry which is preliminary data.</text>
</comment>
<proteinExistence type="predicted"/>
<keyword evidence="2" id="KW-0489">Methyltransferase</keyword>
<evidence type="ECO:0000259" key="1">
    <source>
        <dbReference type="Pfam" id="PF13649"/>
    </source>
</evidence>
<keyword evidence="3" id="KW-1185">Reference proteome</keyword>
<feature type="domain" description="Methyltransferase" evidence="1">
    <location>
        <begin position="65"/>
        <end position="147"/>
    </location>
</feature>
<reference evidence="2 3" key="1">
    <citation type="submission" date="2018-04" db="EMBL/GenBank/DDBJ databases">
        <title>Genomic Encyclopedia of Archaeal and Bacterial Type Strains, Phase II (KMG-II): from individual species to whole genera.</title>
        <authorList>
            <person name="Goeker M."/>
        </authorList>
    </citation>
    <scope>NUCLEOTIDE SEQUENCE [LARGE SCALE GENOMIC DNA]</scope>
    <source>
        <strain evidence="2 3">DSM 29329</strain>
    </source>
</reference>
<protein>
    <submittedName>
        <fullName evidence="2">Methyltransferase family protein</fullName>
    </submittedName>
</protein>